<accession>A0A7X3IFR0</accession>
<reference evidence="1 2" key="1">
    <citation type="submission" date="2019-12" db="EMBL/GenBank/DDBJ databases">
        <title>Paenibacillus sp. nov., an endophytic bacterium isolated from the stem of Dendrobium.</title>
        <authorList>
            <person name="Zhao R."/>
        </authorList>
    </citation>
    <scope>NUCLEOTIDE SEQUENCE [LARGE SCALE GENOMIC DNA]</scope>
    <source>
        <strain evidence="1 2">HJL G12</strain>
    </source>
</reference>
<evidence type="ECO:0000313" key="2">
    <source>
        <dbReference type="Proteomes" id="UP000460318"/>
    </source>
</evidence>
<proteinExistence type="predicted"/>
<gene>
    <name evidence="1" type="ORF">GRF59_05550</name>
</gene>
<dbReference type="RefSeq" id="WP_160496633.1">
    <property type="nucleotide sequence ID" value="NZ_WUBI01000001.1"/>
</dbReference>
<organism evidence="1 2">
    <name type="scientific">Paenibacillus dendrobii</name>
    <dbReference type="NCBI Taxonomy" id="2691084"/>
    <lineage>
        <taxon>Bacteria</taxon>
        <taxon>Bacillati</taxon>
        <taxon>Bacillota</taxon>
        <taxon>Bacilli</taxon>
        <taxon>Bacillales</taxon>
        <taxon>Paenibacillaceae</taxon>
        <taxon>Paenibacillus</taxon>
    </lineage>
</organism>
<protein>
    <submittedName>
        <fullName evidence="1">Uncharacterized protein</fullName>
    </submittedName>
</protein>
<name>A0A7X3IFR0_9BACL</name>
<evidence type="ECO:0000313" key="1">
    <source>
        <dbReference type="EMBL" id="MWV43089.1"/>
    </source>
</evidence>
<keyword evidence="2" id="KW-1185">Reference proteome</keyword>
<dbReference type="Proteomes" id="UP000460318">
    <property type="component" value="Unassembled WGS sequence"/>
</dbReference>
<dbReference type="AlphaFoldDB" id="A0A7X3IFR0"/>
<sequence length="935" mass="103049">MLNGNKSYLISFTALFSKKGYELAFGVDTVIDVERDTQYHLTAPAYSTYNTLKLDVMKNATKQPYTASSLLGNGLKESTIVTEIEGIEMDSVFARVASYLSDIQSYLSGESRLDADLRTSASSFAENENSATSEVSDIASEHLGVEVRGYVIEASNEMLTSVENILNGMMDAGFSLGSSVVSSDLDGTVRSLKLPNMEYLAYSPTEPVIGKHHLPIYDMEETQRELAYSTFNVFYNEIFSDAALIQVRNGAEISALIPTVCDPVFEISVDDFSDTVNLSKQKDSEIQEYISAVKQGDIGELTHPESFVSGYQESGNFLYIETGAAAISNSGDELSIHFLSTGESSNTDHSVVSIDALSNVYYETDAYAPGELREGGYEIRLDSDSEQSHLAEIVKNIISDTPQISSMGRLHKIMYGQKTAEEIQAGLERLIDTYMDEPETANLGVIRDQVITQLEQGRSLDHTEAETLESKVGFVEYFGEAGKEIEEQGQIKHDGDGIEYPTEYGKVESYGIGVESSQDYGISISFGDGIYDSHEYANRNISKDAIWSKEEKAIAEVNMPLEMQNFEEGIRDYAGYGDLAIHTVGQSDNMTDVNLTEMTEVERTIVPESGAPEIVERADYIQDYDAWITPSETSIHIRDFDANVHTDRRSEIIQSSEGSLQKDERARGGFRIYDAVQDSEATGSSSDISLNSVNHQLTLADAGKITTDSIINEDNKAENRFASSDVYALDETQRGDNVTIADGMLDKEVAQGSADNVHETVIQDLDGMSGDNIYNAVHEESQPAFIGDMNLVVDDEKQIYGQLGGGDIETMNEIGTESESVQSTEQVGVEKVTHGTRKKKIIPTENLSTADASRKKQIYEMNINPSEAGKRMKKEVKMSVEKDQDANRPGKAIETVIEKPDGGTLITPSAKKKPRIWLIAGKIASWSIWNWKKTR</sequence>
<dbReference type="EMBL" id="WUBI01000001">
    <property type="protein sequence ID" value="MWV43089.1"/>
    <property type="molecule type" value="Genomic_DNA"/>
</dbReference>
<comment type="caution">
    <text evidence="1">The sequence shown here is derived from an EMBL/GenBank/DDBJ whole genome shotgun (WGS) entry which is preliminary data.</text>
</comment>